<evidence type="ECO:0000256" key="1">
    <source>
        <dbReference type="ARBA" id="ARBA00004123"/>
    </source>
</evidence>
<keyword evidence="5" id="KW-0539">Nucleus</keyword>
<keyword evidence="3" id="KW-0238">DNA-binding</keyword>
<dbReference type="PANTHER" id="PTHR31845:SF37">
    <property type="entry name" value="TRANSCRIPTION FACTOR DOMAIN-CONTAINING PROTEIN"/>
    <property type="match status" value="1"/>
</dbReference>
<feature type="region of interest" description="Disordered" evidence="6">
    <location>
        <begin position="51"/>
        <end position="77"/>
    </location>
</feature>
<feature type="domain" description="Zn(2)-C6 fungal-type" evidence="7">
    <location>
        <begin position="17"/>
        <end position="47"/>
    </location>
</feature>
<evidence type="ECO:0000256" key="5">
    <source>
        <dbReference type="ARBA" id="ARBA00023242"/>
    </source>
</evidence>
<proteinExistence type="predicted"/>
<evidence type="ECO:0000256" key="4">
    <source>
        <dbReference type="ARBA" id="ARBA00023163"/>
    </source>
</evidence>
<dbReference type="Proteomes" id="UP001147746">
    <property type="component" value="Unassembled WGS sequence"/>
</dbReference>
<keyword evidence="9" id="KW-1185">Reference proteome</keyword>
<gene>
    <name evidence="8" type="ORF">N7476_000460</name>
</gene>
<dbReference type="InterPro" id="IPR036864">
    <property type="entry name" value="Zn2-C6_fun-type_DNA-bd_sf"/>
</dbReference>
<dbReference type="PANTHER" id="PTHR31845">
    <property type="entry name" value="FINGER DOMAIN PROTEIN, PUTATIVE-RELATED"/>
    <property type="match status" value="1"/>
</dbReference>
<evidence type="ECO:0000256" key="2">
    <source>
        <dbReference type="ARBA" id="ARBA00023015"/>
    </source>
</evidence>
<sequence>MSDPPKRVKYSKGSDKTCQNCAKAKIRCIRPGTTGKCDRCDRLEKDCLYRGDGSPHSEGGRRDGKNSETEGSLVNAASASAPRKDIIDQGLLTIDAANTLLSEYRSTLASYCPFVIIAPQVTAGQLRREKPFLLLAIITAALYDNMPLQRKLEREVKNAISESMIWGGPVTFEILQGILVHIAWCHYHSRPRRYSQYLHLAISIITDLQLDRSPKHRFWTTRVSFDGDDDDKQSVSWGREETRAVLQKRLYFPYLPYFESLGIDLATNPEYASDKYLLHLVRLQRISEKVTLCSIPNDPTPRETNSTIEHYYGELNAELASYQANLPFPLIENHILFTQFHAVKLYLCQITLFDPKEYTHNPHHDSACQIDALQMGLAESKTLLDFFINLPLRHDVAFNNAIWVQLGFAVTLASKLSVAAKDPFVQPHAVDLCQALDIRNVLGQCILRIQALITSDMDASGDRNVFYHFEKRLKRAQWWVESRALSGLNNDPLQYGSRLAEAADSSTVTASRHIDSSQPSTDGSDPYLQWSGLFSDASIDDIFVDWVGQTMFSFNQRLG</sequence>
<keyword evidence="4" id="KW-0804">Transcription</keyword>
<name>A0A9W9UBN7_9EURO</name>
<reference evidence="8" key="2">
    <citation type="journal article" date="2023" name="IMA Fungus">
        <title>Comparative genomic study of the Penicillium genus elucidates a diverse pangenome and 15 lateral gene transfer events.</title>
        <authorList>
            <person name="Petersen C."/>
            <person name="Sorensen T."/>
            <person name="Nielsen M.R."/>
            <person name="Sondergaard T.E."/>
            <person name="Sorensen J.L."/>
            <person name="Fitzpatrick D.A."/>
            <person name="Frisvad J.C."/>
            <person name="Nielsen K.L."/>
        </authorList>
    </citation>
    <scope>NUCLEOTIDE SEQUENCE</scope>
    <source>
        <strain evidence="8">IBT 21472</strain>
    </source>
</reference>
<dbReference type="CDD" id="cd12148">
    <property type="entry name" value="fungal_TF_MHR"/>
    <property type="match status" value="1"/>
</dbReference>
<dbReference type="GO" id="GO:0008270">
    <property type="term" value="F:zinc ion binding"/>
    <property type="evidence" value="ECO:0007669"/>
    <property type="project" value="InterPro"/>
</dbReference>
<dbReference type="GO" id="GO:0005634">
    <property type="term" value="C:nucleus"/>
    <property type="evidence" value="ECO:0007669"/>
    <property type="project" value="UniProtKB-SubCell"/>
</dbReference>
<accession>A0A9W9UBN7</accession>
<evidence type="ECO:0000259" key="7">
    <source>
        <dbReference type="PROSITE" id="PS00463"/>
    </source>
</evidence>
<comment type="subcellular location">
    <subcellularLocation>
        <location evidence="1">Nucleus</location>
    </subcellularLocation>
</comment>
<dbReference type="Gene3D" id="4.10.240.10">
    <property type="entry name" value="Zn(2)-C6 fungal-type DNA-binding domain"/>
    <property type="match status" value="1"/>
</dbReference>
<dbReference type="AlphaFoldDB" id="A0A9W9UBN7"/>
<organism evidence="8 9">
    <name type="scientific">Penicillium atrosanguineum</name>
    <dbReference type="NCBI Taxonomy" id="1132637"/>
    <lineage>
        <taxon>Eukaryota</taxon>
        <taxon>Fungi</taxon>
        <taxon>Dikarya</taxon>
        <taxon>Ascomycota</taxon>
        <taxon>Pezizomycotina</taxon>
        <taxon>Eurotiomycetes</taxon>
        <taxon>Eurotiomycetidae</taxon>
        <taxon>Eurotiales</taxon>
        <taxon>Aspergillaceae</taxon>
        <taxon>Penicillium</taxon>
    </lineage>
</organism>
<dbReference type="PROSITE" id="PS00463">
    <property type="entry name" value="ZN2_CY6_FUNGAL_1"/>
    <property type="match status" value="1"/>
</dbReference>
<evidence type="ECO:0000313" key="9">
    <source>
        <dbReference type="Proteomes" id="UP001147746"/>
    </source>
</evidence>
<evidence type="ECO:0000313" key="8">
    <source>
        <dbReference type="EMBL" id="KAJ5330677.1"/>
    </source>
</evidence>
<reference evidence="8" key="1">
    <citation type="submission" date="2022-12" db="EMBL/GenBank/DDBJ databases">
        <authorList>
            <person name="Petersen C."/>
        </authorList>
    </citation>
    <scope>NUCLEOTIDE SEQUENCE</scope>
    <source>
        <strain evidence="8">IBT 21472</strain>
    </source>
</reference>
<protein>
    <recommendedName>
        <fullName evidence="7">Zn(2)-C6 fungal-type domain-containing protein</fullName>
    </recommendedName>
</protein>
<keyword evidence="2" id="KW-0805">Transcription regulation</keyword>
<feature type="compositionally biased region" description="Basic and acidic residues" evidence="6">
    <location>
        <begin position="51"/>
        <end position="68"/>
    </location>
</feature>
<dbReference type="InterPro" id="IPR001138">
    <property type="entry name" value="Zn2Cys6_DnaBD"/>
</dbReference>
<evidence type="ECO:0000256" key="6">
    <source>
        <dbReference type="SAM" id="MobiDB-lite"/>
    </source>
</evidence>
<dbReference type="InterPro" id="IPR051089">
    <property type="entry name" value="prtT"/>
</dbReference>
<dbReference type="EMBL" id="JAPZBO010000001">
    <property type="protein sequence ID" value="KAJ5330677.1"/>
    <property type="molecule type" value="Genomic_DNA"/>
</dbReference>
<dbReference type="GO" id="GO:0000976">
    <property type="term" value="F:transcription cis-regulatory region binding"/>
    <property type="evidence" value="ECO:0007669"/>
    <property type="project" value="TreeGrafter"/>
</dbReference>
<evidence type="ECO:0000256" key="3">
    <source>
        <dbReference type="ARBA" id="ARBA00023125"/>
    </source>
</evidence>
<comment type="caution">
    <text evidence="8">The sequence shown here is derived from an EMBL/GenBank/DDBJ whole genome shotgun (WGS) entry which is preliminary data.</text>
</comment>
<dbReference type="GO" id="GO:0000981">
    <property type="term" value="F:DNA-binding transcription factor activity, RNA polymerase II-specific"/>
    <property type="evidence" value="ECO:0007669"/>
    <property type="project" value="InterPro"/>
</dbReference>